<feature type="chain" id="PRO_5043968649" evidence="3">
    <location>
        <begin position="19"/>
        <end position="256"/>
    </location>
</feature>
<name>A0AAW2IBJ0_9NEOP</name>
<comment type="caution">
    <text evidence="4">The sequence shown here is derived from an EMBL/GenBank/DDBJ whole genome shotgun (WGS) entry which is preliminary data.</text>
</comment>
<reference evidence="4" key="1">
    <citation type="journal article" date="2024" name="Gigascience">
        <title>Chromosome-level genome of the poultry shaft louse Menopon gallinae provides insight into the host-switching and adaptive evolution of parasitic lice.</title>
        <authorList>
            <person name="Xu Y."/>
            <person name="Ma L."/>
            <person name="Liu S."/>
            <person name="Liang Y."/>
            <person name="Liu Q."/>
            <person name="He Z."/>
            <person name="Tian L."/>
            <person name="Duan Y."/>
            <person name="Cai W."/>
            <person name="Li H."/>
            <person name="Song F."/>
        </authorList>
    </citation>
    <scope>NUCLEOTIDE SEQUENCE</scope>
    <source>
        <strain evidence="4">Cailab_2023a</strain>
    </source>
</reference>
<organism evidence="4">
    <name type="scientific">Menopon gallinae</name>
    <name type="common">poultry shaft louse</name>
    <dbReference type="NCBI Taxonomy" id="328185"/>
    <lineage>
        <taxon>Eukaryota</taxon>
        <taxon>Metazoa</taxon>
        <taxon>Ecdysozoa</taxon>
        <taxon>Arthropoda</taxon>
        <taxon>Hexapoda</taxon>
        <taxon>Insecta</taxon>
        <taxon>Pterygota</taxon>
        <taxon>Neoptera</taxon>
        <taxon>Paraneoptera</taxon>
        <taxon>Psocodea</taxon>
        <taxon>Troctomorpha</taxon>
        <taxon>Phthiraptera</taxon>
        <taxon>Amblycera</taxon>
        <taxon>Menoponidae</taxon>
        <taxon>Menopon</taxon>
    </lineage>
</organism>
<dbReference type="AlphaFoldDB" id="A0AAW2IBJ0"/>
<protein>
    <submittedName>
        <fullName evidence="4">Uncharacterized protein</fullName>
    </submittedName>
</protein>
<feature type="transmembrane region" description="Helical" evidence="2">
    <location>
        <begin position="159"/>
        <end position="183"/>
    </location>
</feature>
<evidence type="ECO:0000256" key="2">
    <source>
        <dbReference type="SAM" id="Phobius"/>
    </source>
</evidence>
<keyword evidence="3" id="KW-0732">Signal</keyword>
<keyword evidence="2" id="KW-0812">Transmembrane</keyword>
<evidence type="ECO:0000313" key="4">
    <source>
        <dbReference type="EMBL" id="KAL0279544.1"/>
    </source>
</evidence>
<proteinExistence type="predicted"/>
<dbReference type="EMBL" id="JARGDH010000001">
    <property type="protein sequence ID" value="KAL0279544.1"/>
    <property type="molecule type" value="Genomic_DNA"/>
</dbReference>
<feature type="region of interest" description="Disordered" evidence="1">
    <location>
        <begin position="211"/>
        <end position="236"/>
    </location>
</feature>
<keyword evidence="2" id="KW-0472">Membrane</keyword>
<keyword evidence="2" id="KW-1133">Transmembrane helix</keyword>
<sequence>MYSVRLFLTLSALSIGECTIDVNFPELQYLSDHLTEEECHKLVASLHFQVFEFPQQVAAAERRLPEDVPCLDLLLHWNSQAGEGKGSTHVEIGHRLKQIGRNDLANWLARTVFHELSENLERNVYCRLGQETTRPPRKLPDSGHDIMTDEVPWLGVDSIMAILLLVASVVFILGCFYVLFLLLEKFRNSSKFKEIAEGFNEMQEVRRELKRQLKSRRARPQTYQDSSEETEEECGYHTDDDIIRKFLPKKEKDSHK</sequence>
<gene>
    <name evidence="4" type="ORF">PYX00_001074</name>
</gene>
<evidence type="ECO:0000256" key="3">
    <source>
        <dbReference type="SAM" id="SignalP"/>
    </source>
</evidence>
<accession>A0AAW2IBJ0</accession>
<evidence type="ECO:0000256" key="1">
    <source>
        <dbReference type="SAM" id="MobiDB-lite"/>
    </source>
</evidence>
<feature type="signal peptide" evidence="3">
    <location>
        <begin position="1"/>
        <end position="18"/>
    </location>
</feature>